<evidence type="ECO:0000313" key="2">
    <source>
        <dbReference type="EMBL" id="CAF4913217.1"/>
    </source>
</evidence>
<accession>A0A821VXU8</accession>
<organism evidence="2 3">
    <name type="scientific">Rotaria socialis</name>
    <dbReference type="NCBI Taxonomy" id="392032"/>
    <lineage>
        <taxon>Eukaryota</taxon>
        <taxon>Metazoa</taxon>
        <taxon>Spiralia</taxon>
        <taxon>Gnathifera</taxon>
        <taxon>Rotifera</taxon>
        <taxon>Eurotatoria</taxon>
        <taxon>Bdelloidea</taxon>
        <taxon>Philodinida</taxon>
        <taxon>Philodinidae</taxon>
        <taxon>Rotaria</taxon>
    </lineage>
</organism>
<proteinExistence type="predicted"/>
<name>A0A821VXU8_9BILA</name>
<dbReference type="EMBL" id="CAJOBS010006482">
    <property type="protein sequence ID" value="CAF4913217.1"/>
    <property type="molecule type" value="Genomic_DNA"/>
</dbReference>
<gene>
    <name evidence="2" type="ORF">TOA249_LOCUS31546</name>
</gene>
<feature type="non-terminal residue" evidence="2">
    <location>
        <position position="1"/>
    </location>
</feature>
<comment type="caution">
    <text evidence="2">The sequence shown here is derived from an EMBL/GenBank/DDBJ whole genome shotgun (WGS) entry which is preliminary data.</text>
</comment>
<protein>
    <submittedName>
        <fullName evidence="2">Uncharacterized protein</fullName>
    </submittedName>
</protein>
<evidence type="ECO:0000256" key="1">
    <source>
        <dbReference type="SAM" id="MobiDB-lite"/>
    </source>
</evidence>
<sequence>NQQTSSNMPEPNEEDPISKEVTEYTSAAYTPSEEAKDEEHK</sequence>
<evidence type="ECO:0000313" key="3">
    <source>
        <dbReference type="Proteomes" id="UP000663838"/>
    </source>
</evidence>
<feature type="region of interest" description="Disordered" evidence="1">
    <location>
        <begin position="1"/>
        <end position="41"/>
    </location>
</feature>
<reference evidence="2" key="1">
    <citation type="submission" date="2021-02" db="EMBL/GenBank/DDBJ databases">
        <authorList>
            <person name="Nowell W R."/>
        </authorList>
    </citation>
    <scope>NUCLEOTIDE SEQUENCE</scope>
</reference>
<dbReference type="Proteomes" id="UP000663838">
    <property type="component" value="Unassembled WGS sequence"/>
</dbReference>
<dbReference type="AlphaFoldDB" id="A0A821VXU8"/>